<organism evidence="8">
    <name type="scientific">marine metagenome</name>
    <dbReference type="NCBI Taxonomy" id="408172"/>
    <lineage>
        <taxon>unclassified sequences</taxon>
        <taxon>metagenomes</taxon>
        <taxon>ecological metagenomes</taxon>
    </lineage>
</organism>
<dbReference type="HAMAP" id="MF_00161">
    <property type="entry name" value="LspA"/>
    <property type="match status" value="1"/>
</dbReference>
<proteinExistence type="inferred from homology"/>
<reference evidence="8" key="1">
    <citation type="submission" date="2018-05" db="EMBL/GenBank/DDBJ databases">
        <authorList>
            <person name="Lanie J.A."/>
            <person name="Ng W.-L."/>
            <person name="Kazmierczak K.M."/>
            <person name="Andrzejewski T.M."/>
            <person name="Davidsen T.M."/>
            <person name="Wayne K.J."/>
            <person name="Tettelin H."/>
            <person name="Glass J.I."/>
            <person name="Rusch D."/>
            <person name="Podicherti R."/>
            <person name="Tsui H.-C.T."/>
            <person name="Winkler M.E."/>
        </authorList>
    </citation>
    <scope>NUCLEOTIDE SEQUENCE</scope>
</reference>
<gene>
    <name evidence="8" type="ORF">METZ01_LOCUS90793</name>
</gene>
<feature type="transmembrane region" description="Helical" evidence="7">
    <location>
        <begin position="153"/>
        <end position="174"/>
    </location>
</feature>
<evidence type="ECO:0000256" key="5">
    <source>
        <dbReference type="ARBA" id="ARBA00022989"/>
    </source>
</evidence>
<sequence>MTDGKKRKNRRKTRKRPELAGQASLRWLWISAVVLLLDQRTKYLVVANMQEYQRIDIWPFFDLVRRHNTGAAFSILADASGWQHWLFIGLAIAVSGWIIWWQWHMPKHNHGVLASGLAFVLGGAVGNVVDRLIHGHVVDFLLFYVREWQYPAFNIADPAITVGVILIVIDGMFLERKRGGRRASDLAE</sequence>
<keyword evidence="6 7" id="KW-0472">Membrane</keyword>
<dbReference type="InterPro" id="IPR001872">
    <property type="entry name" value="Peptidase_A8"/>
</dbReference>
<feature type="transmembrane region" description="Helical" evidence="7">
    <location>
        <begin position="112"/>
        <end position="133"/>
    </location>
</feature>
<feature type="transmembrane region" description="Helical" evidence="7">
    <location>
        <begin position="20"/>
        <end position="37"/>
    </location>
</feature>
<dbReference type="Pfam" id="PF01252">
    <property type="entry name" value="Peptidase_A8"/>
    <property type="match status" value="1"/>
</dbReference>
<keyword evidence="5 7" id="KW-1133">Transmembrane helix</keyword>
<name>A0A381VC44_9ZZZZ</name>
<evidence type="ECO:0000256" key="1">
    <source>
        <dbReference type="ARBA" id="ARBA00022475"/>
    </source>
</evidence>
<dbReference type="PROSITE" id="PS00855">
    <property type="entry name" value="SPASE_II"/>
    <property type="match status" value="1"/>
</dbReference>
<dbReference type="PANTHER" id="PTHR33695">
    <property type="entry name" value="LIPOPROTEIN SIGNAL PEPTIDASE"/>
    <property type="match status" value="1"/>
</dbReference>
<evidence type="ECO:0000256" key="3">
    <source>
        <dbReference type="ARBA" id="ARBA00022692"/>
    </source>
</evidence>
<dbReference type="AlphaFoldDB" id="A0A381VC44"/>
<dbReference type="EMBL" id="UINC01008428">
    <property type="protein sequence ID" value="SVA37939.1"/>
    <property type="molecule type" value="Genomic_DNA"/>
</dbReference>
<keyword evidence="3 7" id="KW-0812">Transmembrane</keyword>
<evidence type="ECO:0000256" key="7">
    <source>
        <dbReference type="SAM" id="Phobius"/>
    </source>
</evidence>
<dbReference type="GO" id="GO:0006508">
    <property type="term" value="P:proteolysis"/>
    <property type="evidence" value="ECO:0007669"/>
    <property type="project" value="UniProtKB-KW"/>
</dbReference>
<evidence type="ECO:0000256" key="4">
    <source>
        <dbReference type="ARBA" id="ARBA00022801"/>
    </source>
</evidence>
<dbReference type="NCBIfam" id="TIGR00077">
    <property type="entry name" value="lspA"/>
    <property type="match status" value="1"/>
</dbReference>
<keyword evidence="1" id="KW-1003">Cell membrane</keyword>
<accession>A0A381VC44</accession>
<keyword evidence="4" id="KW-0378">Hydrolase</keyword>
<evidence type="ECO:0000256" key="2">
    <source>
        <dbReference type="ARBA" id="ARBA00022670"/>
    </source>
</evidence>
<evidence type="ECO:0000313" key="8">
    <source>
        <dbReference type="EMBL" id="SVA37939.1"/>
    </source>
</evidence>
<evidence type="ECO:0008006" key="9">
    <source>
        <dbReference type="Google" id="ProtNLM"/>
    </source>
</evidence>
<feature type="transmembrane region" description="Helical" evidence="7">
    <location>
        <begin position="82"/>
        <end position="100"/>
    </location>
</feature>
<dbReference type="PANTHER" id="PTHR33695:SF1">
    <property type="entry name" value="LIPOPROTEIN SIGNAL PEPTIDASE"/>
    <property type="match status" value="1"/>
</dbReference>
<dbReference type="GO" id="GO:0004190">
    <property type="term" value="F:aspartic-type endopeptidase activity"/>
    <property type="evidence" value="ECO:0007669"/>
    <property type="project" value="InterPro"/>
</dbReference>
<dbReference type="GO" id="GO:0016020">
    <property type="term" value="C:membrane"/>
    <property type="evidence" value="ECO:0007669"/>
    <property type="project" value="InterPro"/>
</dbReference>
<dbReference type="PRINTS" id="PR00781">
    <property type="entry name" value="LIPOSIGPTASE"/>
</dbReference>
<protein>
    <recommendedName>
        <fullName evidence="9">Lipoprotein signal peptidase</fullName>
    </recommendedName>
</protein>
<evidence type="ECO:0000256" key="6">
    <source>
        <dbReference type="ARBA" id="ARBA00023136"/>
    </source>
</evidence>
<keyword evidence="2" id="KW-0645">Protease</keyword>